<evidence type="ECO:0000256" key="3">
    <source>
        <dbReference type="ARBA" id="ARBA00022777"/>
    </source>
</evidence>
<dbReference type="PROSITE" id="PS50109">
    <property type="entry name" value="HIS_KIN"/>
    <property type="match status" value="1"/>
</dbReference>
<name>A0A562WLD5_9ACTN</name>
<dbReference type="Proteomes" id="UP000319728">
    <property type="component" value="Unassembled WGS sequence"/>
</dbReference>
<evidence type="ECO:0000256" key="2">
    <source>
        <dbReference type="ARBA" id="ARBA00012438"/>
    </source>
</evidence>
<evidence type="ECO:0000313" key="5">
    <source>
        <dbReference type="EMBL" id="TWJ31006.1"/>
    </source>
</evidence>
<dbReference type="InterPro" id="IPR036890">
    <property type="entry name" value="HATPase_C_sf"/>
</dbReference>
<keyword evidence="6" id="KW-1185">Reference proteome</keyword>
<dbReference type="SUPFAM" id="SSF55874">
    <property type="entry name" value="ATPase domain of HSP90 chaperone/DNA topoisomerase II/histidine kinase"/>
    <property type="match status" value="1"/>
</dbReference>
<dbReference type="InterPro" id="IPR018490">
    <property type="entry name" value="cNMP-bd_dom_sf"/>
</dbReference>
<dbReference type="PANTHER" id="PTHR43065:SF48">
    <property type="entry name" value="HISTIDINE KINASE"/>
    <property type="match status" value="1"/>
</dbReference>
<accession>A0A562WLD5</accession>
<dbReference type="EMBL" id="VLLP01000001">
    <property type="protein sequence ID" value="TWJ31006.1"/>
    <property type="molecule type" value="Genomic_DNA"/>
</dbReference>
<dbReference type="InterPro" id="IPR005467">
    <property type="entry name" value="His_kinase_dom"/>
</dbReference>
<dbReference type="InterPro" id="IPR003594">
    <property type="entry name" value="HATPase_dom"/>
</dbReference>
<evidence type="ECO:0000313" key="6">
    <source>
        <dbReference type="Proteomes" id="UP000319728"/>
    </source>
</evidence>
<dbReference type="Gene3D" id="1.10.287.130">
    <property type="match status" value="1"/>
</dbReference>
<dbReference type="RefSeq" id="WP_145819580.1">
    <property type="nucleotide sequence ID" value="NZ_AP023438.1"/>
</dbReference>
<dbReference type="PRINTS" id="PR00344">
    <property type="entry name" value="BCTRLSENSOR"/>
</dbReference>
<dbReference type="CDD" id="cd00038">
    <property type="entry name" value="CAP_ED"/>
    <property type="match status" value="1"/>
</dbReference>
<dbReference type="Pfam" id="PF00027">
    <property type="entry name" value="cNMP_binding"/>
    <property type="match status" value="1"/>
</dbReference>
<dbReference type="Gene3D" id="2.60.120.10">
    <property type="entry name" value="Jelly Rolls"/>
    <property type="match status" value="1"/>
</dbReference>
<keyword evidence="4" id="KW-0902">Two-component regulatory system</keyword>
<gene>
    <name evidence="5" type="ORF">JD81_04558</name>
</gene>
<reference evidence="5 6" key="1">
    <citation type="submission" date="2019-07" db="EMBL/GenBank/DDBJ databases">
        <title>R&amp;d 2014.</title>
        <authorList>
            <person name="Klenk H.-P."/>
        </authorList>
    </citation>
    <scope>NUCLEOTIDE SEQUENCE [LARGE SCALE GENOMIC DNA]</scope>
    <source>
        <strain evidence="5 6">DSM 43912</strain>
    </source>
</reference>
<organism evidence="5 6">
    <name type="scientific">Micromonospora sagamiensis</name>
    <dbReference type="NCBI Taxonomy" id="47875"/>
    <lineage>
        <taxon>Bacteria</taxon>
        <taxon>Bacillati</taxon>
        <taxon>Actinomycetota</taxon>
        <taxon>Actinomycetes</taxon>
        <taxon>Micromonosporales</taxon>
        <taxon>Micromonosporaceae</taxon>
        <taxon>Micromonospora</taxon>
    </lineage>
</organism>
<dbReference type="InterPro" id="IPR004358">
    <property type="entry name" value="Sig_transdc_His_kin-like_C"/>
</dbReference>
<dbReference type="Gene3D" id="3.30.565.10">
    <property type="entry name" value="Histidine kinase-like ATPase, C-terminal domain"/>
    <property type="match status" value="1"/>
</dbReference>
<dbReference type="OrthoDB" id="1931120at2"/>
<dbReference type="InterPro" id="IPR014710">
    <property type="entry name" value="RmlC-like_jellyroll"/>
</dbReference>
<dbReference type="AlphaFoldDB" id="A0A562WLD5"/>
<protein>
    <recommendedName>
        <fullName evidence="2">histidine kinase</fullName>
        <ecNumber evidence="2">2.7.13.3</ecNumber>
    </recommendedName>
</protein>
<dbReference type="GO" id="GO:0000160">
    <property type="term" value="P:phosphorelay signal transduction system"/>
    <property type="evidence" value="ECO:0007669"/>
    <property type="project" value="UniProtKB-KW"/>
</dbReference>
<evidence type="ECO:0000256" key="4">
    <source>
        <dbReference type="ARBA" id="ARBA00023012"/>
    </source>
</evidence>
<dbReference type="SMART" id="SM00387">
    <property type="entry name" value="HATPase_c"/>
    <property type="match status" value="1"/>
</dbReference>
<dbReference type="SMART" id="SM00100">
    <property type="entry name" value="cNMP"/>
    <property type="match status" value="1"/>
</dbReference>
<proteinExistence type="predicted"/>
<dbReference type="GO" id="GO:0004673">
    <property type="term" value="F:protein histidine kinase activity"/>
    <property type="evidence" value="ECO:0007669"/>
    <property type="project" value="UniProtKB-EC"/>
</dbReference>
<comment type="caution">
    <text evidence="5">The sequence shown here is derived from an EMBL/GenBank/DDBJ whole genome shotgun (WGS) entry which is preliminary data.</text>
</comment>
<dbReference type="PROSITE" id="PS50042">
    <property type="entry name" value="CNMP_BINDING_3"/>
    <property type="match status" value="1"/>
</dbReference>
<sequence>MTTPTGPAGDPAGRPPGDGARPTVAQLRTLFLFESLDEGQLDWLAEHGRVETRRAGTAVYTEGEPATCFYVLLDGTVTMTRRVRGDEVEVIRTAQRGVYGGATQAYLGDQVPQVYINSLRAVGDATFLVLPAETFAHAVRSWFPMAMHLLEGLFIGMQQTQVRVGERERLLALGALSAGLTHELNNPAGAAVRATAVLREHVAGIRHELATIADGRLDGGALHRLVALQEEAVRRVADAATLSPLAVSDAEDALVDWLDERDVAAGWELAGTLVAGGVDGAWLDRVEAVVGPGNLEPALRWLTHTIDTEQLLREIDEAVTRISGLVGAAKQYSQLDRAPYQVVDVHELLDATLVMLRAKIPPGVRLVREYDLALPPVPAYAAELNQVWTNLIVNALDAMGDTGTLTVATGRDGDALAVAVGDTGPGIPADVRPRIFEPFFTTKPVGEGTGLGLDISYRIVVHKHRGDIRVDSVPGSTTFRVLLPFATAPVAPAPTD</sequence>
<evidence type="ECO:0000256" key="1">
    <source>
        <dbReference type="ARBA" id="ARBA00000085"/>
    </source>
</evidence>
<dbReference type="SUPFAM" id="SSF51206">
    <property type="entry name" value="cAMP-binding domain-like"/>
    <property type="match status" value="1"/>
</dbReference>
<dbReference type="PANTHER" id="PTHR43065">
    <property type="entry name" value="SENSOR HISTIDINE KINASE"/>
    <property type="match status" value="1"/>
</dbReference>
<dbReference type="InterPro" id="IPR000595">
    <property type="entry name" value="cNMP-bd_dom"/>
</dbReference>
<comment type="catalytic activity">
    <reaction evidence="1">
        <text>ATP + protein L-histidine = ADP + protein N-phospho-L-histidine.</text>
        <dbReference type="EC" id="2.7.13.3"/>
    </reaction>
</comment>
<keyword evidence="3 5" id="KW-0418">Kinase</keyword>
<dbReference type="Pfam" id="PF02518">
    <property type="entry name" value="HATPase_c"/>
    <property type="match status" value="1"/>
</dbReference>
<dbReference type="EC" id="2.7.13.3" evidence="2"/>
<keyword evidence="3 5" id="KW-0808">Transferase</keyword>